<dbReference type="Proteomes" id="UP000315440">
    <property type="component" value="Unassembled WGS sequence"/>
</dbReference>
<dbReference type="OrthoDB" id="278693at2"/>
<keyword evidence="2" id="KW-1185">Reference proteome</keyword>
<protein>
    <recommendedName>
        <fullName evidence="3">DUF2383 domain-containing protein</fullName>
    </recommendedName>
</protein>
<sequence>MAYVTIKNALEHVQKLRRQMVELTTVMADNTQNDYLSQLLSLAEKHDQAMSAFLADHMANADESVLGTWVQYNQGAGEGPLALKRQLEELLSEEDDDVSAAERVQNAMLELDQQVLRFYELIQEQVKGERPREFMEGLITMEEQKTRDKSRNYLEMQDL</sequence>
<dbReference type="EMBL" id="SJPQ01000002">
    <property type="protein sequence ID" value="TWT88998.1"/>
    <property type="molecule type" value="Genomic_DNA"/>
</dbReference>
<organism evidence="1 2">
    <name type="scientific">Pseudobythopirellula maris</name>
    <dbReference type="NCBI Taxonomy" id="2527991"/>
    <lineage>
        <taxon>Bacteria</taxon>
        <taxon>Pseudomonadati</taxon>
        <taxon>Planctomycetota</taxon>
        <taxon>Planctomycetia</taxon>
        <taxon>Pirellulales</taxon>
        <taxon>Lacipirellulaceae</taxon>
        <taxon>Pseudobythopirellula</taxon>
    </lineage>
</organism>
<dbReference type="AlphaFoldDB" id="A0A5C5ZPD1"/>
<comment type="caution">
    <text evidence="1">The sequence shown here is derived from an EMBL/GenBank/DDBJ whole genome shotgun (WGS) entry which is preliminary data.</text>
</comment>
<reference evidence="1 2" key="1">
    <citation type="submission" date="2019-02" db="EMBL/GenBank/DDBJ databases">
        <title>Deep-cultivation of Planctomycetes and their phenomic and genomic characterization uncovers novel biology.</title>
        <authorList>
            <person name="Wiegand S."/>
            <person name="Jogler M."/>
            <person name="Boedeker C."/>
            <person name="Pinto D."/>
            <person name="Vollmers J."/>
            <person name="Rivas-Marin E."/>
            <person name="Kohn T."/>
            <person name="Peeters S.H."/>
            <person name="Heuer A."/>
            <person name="Rast P."/>
            <person name="Oberbeckmann S."/>
            <person name="Bunk B."/>
            <person name="Jeske O."/>
            <person name="Meyerdierks A."/>
            <person name="Storesund J.E."/>
            <person name="Kallscheuer N."/>
            <person name="Luecker S."/>
            <person name="Lage O.M."/>
            <person name="Pohl T."/>
            <person name="Merkel B.J."/>
            <person name="Hornburger P."/>
            <person name="Mueller R.-W."/>
            <person name="Bruemmer F."/>
            <person name="Labrenz M."/>
            <person name="Spormann A.M."/>
            <person name="Op Den Camp H."/>
            <person name="Overmann J."/>
            <person name="Amann R."/>
            <person name="Jetten M.S.M."/>
            <person name="Mascher T."/>
            <person name="Medema M.H."/>
            <person name="Devos D.P."/>
            <person name="Kaster A.-K."/>
            <person name="Ovreas L."/>
            <person name="Rohde M."/>
            <person name="Galperin M.Y."/>
            <person name="Jogler C."/>
        </authorList>
    </citation>
    <scope>NUCLEOTIDE SEQUENCE [LARGE SCALE GENOMIC DNA]</scope>
    <source>
        <strain evidence="1 2">Mal64</strain>
    </source>
</reference>
<accession>A0A5C5ZPD1</accession>
<evidence type="ECO:0008006" key="3">
    <source>
        <dbReference type="Google" id="ProtNLM"/>
    </source>
</evidence>
<name>A0A5C5ZPD1_9BACT</name>
<evidence type="ECO:0000313" key="2">
    <source>
        <dbReference type="Proteomes" id="UP000315440"/>
    </source>
</evidence>
<proteinExistence type="predicted"/>
<gene>
    <name evidence="1" type="ORF">Mal64_24890</name>
</gene>
<evidence type="ECO:0000313" key="1">
    <source>
        <dbReference type="EMBL" id="TWT88998.1"/>
    </source>
</evidence>
<dbReference type="RefSeq" id="WP_146400527.1">
    <property type="nucleotide sequence ID" value="NZ_SJPQ01000002.1"/>
</dbReference>